<name>A0AAD5CPE2_AMBAR</name>
<dbReference type="PANTHER" id="PTHR33144:SF50">
    <property type="entry name" value="OS03G0714750 PROTEIN"/>
    <property type="match status" value="1"/>
</dbReference>
<dbReference type="PANTHER" id="PTHR33144">
    <property type="entry name" value="OS10G0409366 PROTEIN-RELATED"/>
    <property type="match status" value="1"/>
</dbReference>
<feature type="compositionally biased region" description="Basic and acidic residues" evidence="1">
    <location>
        <begin position="116"/>
        <end position="126"/>
    </location>
</feature>
<sequence>MQDPVANKKEKNQGPIILEELGIKSITNSMTSLAQSQKTKRKTLKQNTNVGDVECVADAGDVSKKQRPPRYIAPMSTNRVANLSRLRRVMAPSEGNNGRAKRRMVLVDQDEDEDGEIFKDDNKVDDVAQNEEFEDIDDTIHTNHQHDIQMADQDSVQEQLQGPDKEKTTGDPKKGRGHSRKDGIWKLDNNERICVTFDKLGHPVGDEGNELVQYLGTLVRMGANVSIEYSDWRKVPKKNKEDMYSLVKFTFHPVETRQIKKWIFFSMGKKWRTWKGDLKSQSYDPSLTIDEIVTPQCDNDGRVIQINLKNLLLASSLRIFRKIESFEDEGASCKRDKVVC</sequence>
<protein>
    <submittedName>
        <fullName evidence="2">Uncharacterized protein</fullName>
    </submittedName>
</protein>
<feature type="compositionally biased region" description="Basic and acidic residues" evidence="1">
    <location>
        <begin position="163"/>
        <end position="183"/>
    </location>
</feature>
<comment type="caution">
    <text evidence="2">The sequence shown here is derived from an EMBL/GenBank/DDBJ whole genome shotgun (WGS) entry which is preliminary data.</text>
</comment>
<gene>
    <name evidence="2" type="ORF">M8C21_014631</name>
</gene>
<feature type="region of interest" description="Disordered" evidence="1">
    <location>
        <begin position="107"/>
        <end position="126"/>
    </location>
</feature>
<reference evidence="2" key="1">
    <citation type="submission" date="2022-06" db="EMBL/GenBank/DDBJ databases">
        <title>Uncovering the hologenomic basis of an extraordinary plant invasion.</title>
        <authorList>
            <person name="Bieker V.C."/>
            <person name="Martin M.D."/>
            <person name="Gilbert T."/>
            <person name="Hodgins K."/>
            <person name="Battlay P."/>
            <person name="Petersen B."/>
            <person name="Wilson J."/>
        </authorList>
    </citation>
    <scope>NUCLEOTIDE SEQUENCE</scope>
    <source>
        <strain evidence="2">AA19_3_7</strain>
        <tissue evidence="2">Leaf</tissue>
    </source>
</reference>
<accession>A0AAD5CPE2</accession>
<evidence type="ECO:0000313" key="2">
    <source>
        <dbReference type="EMBL" id="KAI7744855.1"/>
    </source>
</evidence>
<evidence type="ECO:0000313" key="3">
    <source>
        <dbReference type="Proteomes" id="UP001206925"/>
    </source>
</evidence>
<dbReference type="AlphaFoldDB" id="A0AAD5CPE2"/>
<organism evidence="2 3">
    <name type="scientific">Ambrosia artemisiifolia</name>
    <name type="common">Common ragweed</name>
    <dbReference type="NCBI Taxonomy" id="4212"/>
    <lineage>
        <taxon>Eukaryota</taxon>
        <taxon>Viridiplantae</taxon>
        <taxon>Streptophyta</taxon>
        <taxon>Embryophyta</taxon>
        <taxon>Tracheophyta</taxon>
        <taxon>Spermatophyta</taxon>
        <taxon>Magnoliopsida</taxon>
        <taxon>eudicotyledons</taxon>
        <taxon>Gunneridae</taxon>
        <taxon>Pentapetalae</taxon>
        <taxon>asterids</taxon>
        <taxon>campanulids</taxon>
        <taxon>Asterales</taxon>
        <taxon>Asteraceae</taxon>
        <taxon>Asteroideae</taxon>
        <taxon>Heliantheae alliance</taxon>
        <taxon>Heliantheae</taxon>
        <taxon>Ambrosia</taxon>
    </lineage>
</organism>
<dbReference type="EMBL" id="JAMZMK010007426">
    <property type="protein sequence ID" value="KAI7744855.1"/>
    <property type="molecule type" value="Genomic_DNA"/>
</dbReference>
<evidence type="ECO:0000256" key="1">
    <source>
        <dbReference type="SAM" id="MobiDB-lite"/>
    </source>
</evidence>
<feature type="region of interest" description="Disordered" evidence="1">
    <location>
        <begin position="153"/>
        <end position="183"/>
    </location>
</feature>
<proteinExistence type="predicted"/>
<keyword evidence="3" id="KW-1185">Reference proteome</keyword>
<dbReference type="Proteomes" id="UP001206925">
    <property type="component" value="Unassembled WGS sequence"/>
</dbReference>